<comment type="caution">
    <text evidence="1">The sequence shown here is derived from an EMBL/GenBank/DDBJ whole genome shotgun (WGS) entry which is preliminary data.</text>
</comment>
<keyword evidence="2" id="KW-1185">Reference proteome</keyword>
<protein>
    <submittedName>
        <fullName evidence="1">Uncharacterized protein</fullName>
    </submittedName>
</protein>
<reference evidence="1" key="1">
    <citation type="thesis" date="2020" institute="ProQuest LLC" country="789 East Eisenhower Parkway, Ann Arbor, MI, USA">
        <title>Comparative Genomics and Chromosome Evolution.</title>
        <authorList>
            <person name="Mudd A.B."/>
        </authorList>
    </citation>
    <scope>NUCLEOTIDE SEQUENCE</scope>
    <source>
        <strain evidence="1">237g6f4</strain>
        <tissue evidence="1">Blood</tissue>
    </source>
</reference>
<name>A0AAV6Z2J4_ENGPU</name>
<proteinExistence type="predicted"/>
<dbReference type="Proteomes" id="UP000824782">
    <property type="component" value="Unassembled WGS sequence"/>
</dbReference>
<sequence>MAPAPEGPLSPAPSWTSSFWVCLFTLDPGGAGAVLLRLLVERLTPESSIALAGSWLPLPPAGLAREAGAWGLPLWLMPGNPPPPWEGREQAPGGGGLFLELRAAAAHSLSQQQTELNDVTSSRDALTILLLVQSLCTYMTLLILY</sequence>
<gene>
    <name evidence="1" type="ORF">GDO81_018946</name>
</gene>
<organism evidence="1 2">
    <name type="scientific">Engystomops pustulosus</name>
    <name type="common">Tungara frog</name>
    <name type="synonym">Physalaemus pustulosus</name>
    <dbReference type="NCBI Taxonomy" id="76066"/>
    <lineage>
        <taxon>Eukaryota</taxon>
        <taxon>Metazoa</taxon>
        <taxon>Chordata</taxon>
        <taxon>Craniata</taxon>
        <taxon>Vertebrata</taxon>
        <taxon>Euteleostomi</taxon>
        <taxon>Amphibia</taxon>
        <taxon>Batrachia</taxon>
        <taxon>Anura</taxon>
        <taxon>Neobatrachia</taxon>
        <taxon>Hyloidea</taxon>
        <taxon>Leptodactylidae</taxon>
        <taxon>Leiuperinae</taxon>
        <taxon>Engystomops</taxon>
    </lineage>
</organism>
<dbReference type="AlphaFoldDB" id="A0AAV6Z2J4"/>
<dbReference type="EMBL" id="WNYA01009880">
    <property type="protein sequence ID" value="KAG8540606.1"/>
    <property type="molecule type" value="Genomic_DNA"/>
</dbReference>
<accession>A0AAV6Z2J4</accession>
<evidence type="ECO:0000313" key="2">
    <source>
        <dbReference type="Proteomes" id="UP000824782"/>
    </source>
</evidence>
<evidence type="ECO:0000313" key="1">
    <source>
        <dbReference type="EMBL" id="KAG8540606.1"/>
    </source>
</evidence>